<dbReference type="Proteomes" id="UP000825935">
    <property type="component" value="Chromosome 2"/>
</dbReference>
<name>A0A8T2VI15_CERRI</name>
<dbReference type="EMBL" id="CM035407">
    <property type="protein sequence ID" value="KAH7445245.1"/>
    <property type="molecule type" value="Genomic_DNA"/>
</dbReference>
<gene>
    <name evidence="2" type="ORF">KP509_02G114400</name>
</gene>
<dbReference type="AlphaFoldDB" id="A0A8T2VI15"/>
<evidence type="ECO:0000313" key="3">
    <source>
        <dbReference type="Proteomes" id="UP000825935"/>
    </source>
</evidence>
<comment type="caution">
    <text evidence="2">The sequence shown here is derived from an EMBL/GenBank/DDBJ whole genome shotgun (WGS) entry which is preliminary data.</text>
</comment>
<reference evidence="2" key="1">
    <citation type="submission" date="2021-08" db="EMBL/GenBank/DDBJ databases">
        <title>WGS assembly of Ceratopteris richardii.</title>
        <authorList>
            <person name="Marchant D.B."/>
            <person name="Chen G."/>
            <person name="Jenkins J."/>
            <person name="Shu S."/>
            <person name="Leebens-Mack J."/>
            <person name="Grimwood J."/>
            <person name="Schmutz J."/>
            <person name="Soltis P."/>
            <person name="Soltis D."/>
            <person name="Chen Z.-H."/>
        </authorList>
    </citation>
    <scope>NUCLEOTIDE SEQUENCE</scope>
    <source>
        <strain evidence="2">Whitten #5841</strain>
        <tissue evidence="2">Leaf</tissue>
    </source>
</reference>
<dbReference type="Pfam" id="PF26575">
    <property type="entry name" value="HHO5_N"/>
    <property type="match status" value="1"/>
</dbReference>
<dbReference type="InterPro" id="IPR058673">
    <property type="entry name" value="HHO5-like_N"/>
</dbReference>
<protein>
    <recommendedName>
        <fullName evidence="1">HHO5-like N-terminal domain-containing protein</fullName>
    </recommendedName>
</protein>
<organism evidence="2 3">
    <name type="scientific">Ceratopteris richardii</name>
    <name type="common">Triangle waterfern</name>
    <dbReference type="NCBI Taxonomy" id="49495"/>
    <lineage>
        <taxon>Eukaryota</taxon>
        <taxon>Viridiplantae</taxon>
        <taxon>Streptophyta</taxon>
        <taxon>Embryophyta</taxon>
        <taxon>Tracheophyta</taxon>
        <taxon>Polypodiopsida</taxon>
        <taxon>Polypodiidae</taxon>
        <taxon>Polypodiales</taxon>
        <taxon>Pteridineae</taxon>
        <taxon>Pteridaceae</taxon>
        <taxon>Parkerioideae</taxon>
        <taxon>Ceratopteris</taxon>
    </lineage>
</organism>
<accession>A0A8T2VI15</accession>
<evidence type="ECO:0000259" key="1">
    <source>
        <dbReference type="Pfam" id="PF26575"/>
    </source>
</evidence>
<keyword evidence="3" id="KW-1185">Reference proteome</keyword>
<proteinExistence type="predicted"/>
<evidence type="ECO:0000313" key="2">
    <source>
        <dbReference type="EMBL" id="KAH7445245.1"/>
    </source>
</evidence>
<feature type="domain" description="HHO5-like N-terminal" evidence="1">
    <location>
        <begin position="54"/>
        <end position="92"/>
    </location>
</feature>
<sequence length="148" mass="16745">MPMPSLLAEDLCLGYKHTRAATDQKENKAYELRTNVKGEVFSDSSVVATSVPLNAPSGLRELEAYHKALQEERVKIKAFGRELPFCLQLLLDDDDGHAYSLEDEIVEINVYNDKKKTAFQCFSGAIVFFVKFLRAAIGRALQKREQKF</sequence>